<gene>
    <name evidence="1" type="ORF">CIG21_01690</name>
</gene>
<evidence type="ECO:0008006" key="3">
    <source>
        <dbReference type="Google" id="ProtNLM"/>
    </source>
</evidence>
<evidence type="ECO:0000313" key="1">
    <source>
        <dbReference type="EMBL" id="PAJ70920.1"/>
    </source>
</evidence>
<dbReference type="EMBL" id="NQMQ01000002">
    <property type="protein sequence ID" value="PAJ70920.1"/>
    <property type="molecule type" value="Genomic_DNA"/>
</dbReference>
<organism evidence="1 2">
    <name type="scientific">Corynebacterium hadale</name>
    <dbReference type="NCBI Taxonomy" id="2026255"/>
    <lineage>
        <taxon>Bacteria</taxon>
        <taxon>Bacillati</taxon>
        <taxon>Actinomycetota</taxon>
        <taxon>Actinomycetes</taxon>
        <taxon>Mycobacteriales</taxon>
        <taxon>Corynebacteriaceae</taxon>
        <taxon>Corynebacterium</taxon>
    </lineage>
</organism>
<dbReference type="Proteomes" id="UP000215771">
    <property type="component" value="Unassembled WGS sequence"/>
</dbReference>
<protein>
    <recommendedName>
        <fullName evidence="3">Phage tail protein</fullName>
    </recommendedName>
</protein>
<reference evidence="1 2" key="1">
    <citation type="submission" date="2017-08" db="EMBL/GenBank/DDBJ databases">
        <authorList>
            <person name="de Groot N.N."/>
        </authorList>
    </citation>
    <scope>NUCLEOTIDE SEQUENCE [LARGE SCALE GENOMIC DNA]</scope>
    <source>
        <strain evidence="1 2">NBT06-6</strain>
    </source>
</reference>
<dbReference type="RefSeq" id="WP_095275386.1">
    <property type="nucleotide sequence ID" value="NZ_CP047655.1"/>
</dbReference>
<sequence>MAISSYIVGPGSLTFSSPAGTFSSQITSAKVTTSSKRSDPLKVLSGEEIPGESDYTFTLEATALQDLSKSGIVDFSWKSMGKTADFTYTPNTKEGAKVSGKCVIDPISIGGDVGERATSDFSFQCLGKPSFTPKA</sequence>
<evidence type="ECO:0000313" key="2">
    <source>
        <dbReference type="Proteomes" id="UP000215771"/>
    </source>
</evidence>
<name>A0A269PFE3_9CORY</name>
<proteinExistence type="predicted"/>
<dbReference type="AlphaFoldDB" id="A0A269PFE3"/>
<comment type="caution">
    <text evidence="1">The sequence shown here is derived from an EMBL/GenBank/DDBJ whole genome shotgun (WGS) entry which is preliminary data.</text>
</comment>
<accession>A0A269PFE3</accession>